<keyword evidence="3" id="KW-1185">Reference proteome</keyword>
<feature type="domain" description="Contractile injection system tube protein N-terminal" evidence="1">
    <location>
        <begin position="4"/>
        <end position="148"/>
    </location>
</feature>
<dbReference type="InterPro" id="IPR045361">
    <property type="entry name" value="CIS_tube_prot_N"/>
</dbReference>
<sequence length="213" mass="22921">MADKIKITSAYDSGGSAGFVTQINPASVKIGKKISYEKIQSMVSDEYISRYKNHEPSTLSFEIYMDDTGAIPASDGSSILQRIEQLETAVYTIQTESKEPGYVVLVWGTLIFHGRAESIDYDYSLFAPDGTPLRVKISLSFVGSFESSSSQGTGNTQAASTVTFTSGDSLADYCDSIYGDASYCADVAMENGLDSIRGILPGTIIAFPSKSRT</sequence>
<accession>A0A8J6PMN7</accession>
<proteinExistence type="predicted"/>
<dbReference type="EMBL" id="JACVEL010000001">
    <property type="protein sequence ID" value="MBC9811028.1"/>
    <property type="molecule type" value="Genomic_DNA"/>
</dbReference>
<name>A0A8J6PMN7_9FLAO</name>
<dbReference type="RefSeq" id="WP_216713246.1">
    <property type="nucleotide sequence ID" value="NZ_JACVEL010000001.1"/>
</dbReference>
<reference evidence="2" key="1">
    <citation type="submission" date="2020-09" db="EMBL/GenBank/DDBJ databases">
        <title>Taishania pollutisoli gen. nov., sp. nov., Isolated from Tetrabromobisphenol A-Contaminated Soil.</title>
        <authorList>
            <person name="Chen Q."/>
        </authorList>
    </citation>
    <scope>NUCLEOTIDE SEQUENCE</scope>
    <source>
        <strain evidence="2">CZZ-1</strain>
    </source>
</reference>
<evidence type="ECO:0000313" key="3">
    <source>
        <dbReference type="Proteomes" id="UP000652681"/>
    </source>
</evidence>
<evidence type="ECO:0000259" key="1">
    <source>
        <dbReference type="Pfam" id="PF19266"/>
    </source>
</evidence>
<dbReference type="Proteomes" id="UP000652681">
    <property type="component" value="Unassembled WGS sequence"/>
</dbReference>
<organism evidence="2 3">
    <name type="scientific">Taishania pollutisoli</name>
    <dbReference type="NCBI Taxonomy" id="2766479"/>
    <lineage>
        <taxon>Bacteria</taxon>
        <taxon>Pseudomonadati</taxon>
        <taxon>Bacteroidota</taxon>
        <taxon>Flavobacteriia</taxon>
        <taxon>Flavobacteriales</taxon>
        <taxon>Crocinitomicaceae</taxon>
        <taxon>Taishania</taxon>
    </lineage>
</organism>
<gene>
    <name evidence="2" type="ORF">H9Y05_00935</name>
</gene>
<comment type="caution">
    <text evidence="2">The sequence shown here is derived from an EMBL/GenBank/DDBJ whole genome shotgun (WGS) entry which is preliminary data.</text>
</comment>
<dbReference type="AlphaFoldDB" id="A0A8J6PMN7"/>
<protein>
    <recommendedName>
        <fullName evidence="1">Contractile injection system tube protein N-terminal domain-containing protein</fullName>
    </recommendedName>
</protein>
<dbReference type="Pfam" id="PF19266">
    <property type="entry name" value="CIS_tube"/>
    <property type="match status" value="1"/>
</dbReference>
<evidence type="ECO:0000313" key="2">
    <source>
        <dbReference type="EMBL" id="MBC9811028.1"/>
    </source>
</evidence>